<dbReference type="PANTHER" id="PTHR12461:SF105">
    <property type="entry name" value="HYPOXIA-INDUCIBLE FACTOR 1-ALPHA INHIBITOR"/>
    <property type="match status" value="1"/>
</dbReference>
<evidence type="ECO:0000313" key="3">
    <source>
        <dbReference type="WBParaSite" id="TCONS_00005775.p1"/>
    </source>
</evidence>
<dbReference type="PROSITE" id="PS51184">
    <property type="entry name" value="JMJC"/>
    <property type="match status" value="1"/>
</dbReference>
<sequence>MLQDCVLMIGCVTFEIIKNEEGKCGIYDMYEGNLLGWIKETHIYITIFLNEDNSNVNDKIFSDNFYHHNKDDVLMKKYIEDRNNNLYFYLIKKILSMGKGKIILTKNSNIFMKLSKNGYYYLFPHSEMEWNKLVIEVREGKCYKDLEEKKDMQFIFETLITDIQSTFNNLPTLPDLLWYYEITNIFERGIIGVLWHDIIFDEIYFFENEKRISNFLFNVIHTGIFNTEDEKDKWKIFYVGFCLVKVYHLTKNNKLNVIKNNFNKIKELLQICDNGLIIGYDLGKKYLAKCANILHNILPKPLEYKEIVDEKIILPKEELKTTILPSINIEDEETFLIEYFLKSKPVIIKGYVNKWDAYNKWSHKFFYQSFYYRSIPVEYGESYVSSDYSSKVITFGEYLEFSNNTGYLAQHNIFHQIPQLKDDIMITSLVFCDSTTSQYDDVDMNIFLGKPKCYSPLHQDPRHNFFCQINGKKFVRLVSNGYDNKNELYCFDNTTPNKNSSKVNVFDIDKKLYPNITNVIFEDYLMEAGDCLFIPKGYFHAMFGVTNNISLSQWFGNKLY</sequence>
<reference evidence="3" key="1">
    <citation type="submission" date="2024-02" db="UniProtKB">
        <authorList>
            <consortium name="WormBaseParasite"/>
        </authorList>
    </citation>
    <scope>IDENTIFICATION</scope>
</reference>
<evidence type="ECO:0000259" key="1">
    <source>
        <dbReference type="PROSITE" id="PS51184"/>
    </source>
</evidence>
<dbReference type="Proteomes" id="UP000035681">
    <property type="component" value="Unplaced"/>
</dbReference>
<keyword evidence="2" id="KW-1185">Reference proteome</keyword>
<dbReference type="AlphaFoldDB" id="A0AAF5D2M3"/>
<dbReference type="PANTHER" id="PTHR12461">
    <property type="entry name" value="HYPOXIA-INDUCIBLE FACTOR 1 ALPHA INHIBITOR-RELATED"/>
    <property type="match status" value="1"/>
</dbReference>
<dbReference type="SMART" id="SM00558">
    <property type="entry name" value="JmjC"/>
    <property type="match status" value="1"/>
</dbReference>
<evidence type="ECO:0000313" key="2">
    <source>
        <dbReference type="Proteomes" id="UP000035681"/>
    </source>
</evidence>
<protein>
    <submittedName>
        <fullName evidence="3">JmjC domain-containing protein</fullName>
    </submittedName>
</protein>
<name>A0AAF5D2M3_STRER</name>
<dbReference type="Gene3D" id="2.60.120.650">
    <property type="entry name" value="Cupin"/>
    <property type="match status" value="1"/>
</dbReference>
<dbReference type="SUPFAM" id="SSF51197">
    <property type="entry name" value="Clavaminate synthase-like"/>
    <property type="match status" value="1"/>
</dbReference>
<proteinExistence type="predicted"/>
<dbReference type="InterPro" id="IPR041667">
    <property type="entry name" value="Cupin_8"/>
</dbReference>
<feature type="domain" description="JmjC" evidence="1">
    <location>
        <begin position="406"/>
        <end position="560"/>
    </location>
</feature>
<dbReference type="Pfam" id="PF13621">
    <property type="entry name" value="Cupin_8"/>
    <property type="match status" value="1"/>
</dbReference>
<dbReference type="WBParaSite" id="TCONS_00005775.p1">
    <property type="protein sequence ID" value="TCONS_00005775.p1"/>
    <property type="gene ID" value="XLOC_004020"/>
</dbReference>
<dbReference type="InterPro" id="IPR003347">
    <property type="entry name" value="JmjC_dom"/>
</dbReference>
<accession>A0AAF5D2M3</accession>
<organism evidence="2 3">
    <name type="scientific">Strongyloides stercoralis</name>
    <name type="common">Threadworm</name>
    <dbReference type="NCBI Taxonomy" id="6248"/>
    <lineage>
        <taxon>Eukaryota</taxon>
        <taxon>Metazoa</taxon>
        <taxon>Ecdysozoa</taxon>
        <taxon>Nematoda</taxon>
        <taxon>Chromadorea</taxon>
        <taxon>Rhabditida</taxon>
        <taxon>Tylenchina</taxon>
        <taxon>Panagrolaimomorpha</taxon>
        <taxon>Strongyloidoidea</taxon>
        <taxon>Strongyloididae</taxon>
        <taxon>Strongyloides</taxon>
    </lineage>
</organism>